<accession>A0A395N2S7</accession>
<feature type="compositionally biased region" description="Low complexity" evidence="1">
    <location>
        <begin position="1"/>
        <end position="17"/>
    </location>
</feature>
<evidence type="ECO:0000313" key="2">
    <source>
        <dbReference type="EMBL" id="RFN54432.1"/>
    </source>
</evidence>
<feature type="compositionally biased region" description="Polar residues" evidence="1">
    <location>
        <begin position="59"/>
        <end position="68"/>
    </location>
</feature>
<proteinExistence type="predicted"/>
<feature type="compositionally biased region" description="Polar residues" evidence="1">
    <location>
        <begin position="77"/>
        <end position="100"/>
    </location>
</feature>
<reference evidence="2 3" key="1">
    <citation type="journal article" date="2018" name="PLoS Pathog.">
        <title>Evolution of structural diversity of trichothecenes, a family of toxins produced by plant pathogenic and entomopathogenic fungi.</title>
        <authorList>
            <person name="Proctor R.H."/>
            <person name="McCormick S.P."/>
            <person name="Kim H.S."/>
            <person name="Cardoza R.E."/>
            <person name="Stanley A.M."/>
            <person name="Lindo L."/>
            <person name="Kelly A."/>
            <person name="Brown D.W."/>
            <person name="Lee T."/>
            <person name="Vaughan M.M."/>
            <person name="Alexander N.J."/>
            <person name="Busman M."/>
            <person name="Gutierrez S."/>
        </authorList>
    </citation>
    <scope>NUCLEOTIDE SEQUENCE [LARGE SCALE GENOMIC DNA]</scope>
    <source>
        <strain evidence="2 3">NRRL 13405</strain>
    </source>
</reference>
<evidence type="ECO:0000313" key="3">
    <source>
        <dbReference type="Proteomes" id="UP000265631"/>
    </source>
</evidence>
<name>A0A395N2S7_9HYPO</name>
<feature type="region of interest" description="Disordered" evidence="1">
    <location>
        <begin position="1"/>
        <end position="100"/>
    </location>
</feature>
<evidence type="ECO:0000256" key="1">
    <source>
        <dbReference type="SAM" id="MobiDB-lite"/>
    </source>
</evidence>
<gene>
    <name evidence="2" type="ORF">FIE12Z_1220</name>
</gene>
<feature type="compositionally biased region" description="Basic and acidic residues" evidence="1">
    <location>
        <begin position="18"/>
        <end position="36"/>
    </location>
</feature>
<dbReference type="EMBL" id="PXXK01000027">
    <property type="protein sequence ID" value="RFN54432.1"/>
    <property type="molecule type" value="Genomic_DNA"/>
</dbReference>
<dbReference type="AlphaFoldDB" id="A0A395N2S7"/>
<organism evidence="2 3">
    <name type="scientific">Fusarium flagelliforme</name>
    <dbReference type="NCBI Taxonomy" id="2675880"/>
    <lineage>
        <taxon>Eukaryota</taxon>
        <taxon>Fungi</taxon>
        <taxon>Dikarya</taxon>
        <taxon>Ascomycota</taxon>
        <taxon>Pezizomycotina</taxon>
        <taxon>Sordariomycetes</taxon>
        <taxon>Hypocreomycetidae</taxon>
        <taxon>Hypocreales</taxon>
        <taxon>Nectriaceae</taxon>
        <taxon>Fusarium</taxon>
        <taxon>Fusarium incarnatum-equiseti species complex</taxon>
    </lineage>
</organism>
<protein>
    <submittedName>
        <fullName evidence="2">Uncharacterized protein</fullName>
    </submittedName>
</protein>
<dbReference type="Proteomes" id="UP000265631">
    <property type="component" value="Unassembled WGS sequence"/>
</dbReference>
<keyword evidence="3" id="KW-1185">Reference proteome</keyword>
<comment type="caution">
    <text evidence="2">The sequence shown here is derived from an EMBL/GenBank/DDBJ whole genome shotgun (WGS) entry which is preliminary data.</text>
</comment>
<sequence>MGPRSTTSTAKTTISAPTKHEFYQDPEPSKSTDRHTTSNSSSSNRQKRKRKTTNNVTSDKTTFTSGVHSHSKDYPDLSTTEGSNVALTASTPSRAMQTQGPNLIDTGGQHSTESKLDLADDETVVRIRQDLIRLGIELRENARTQIRWIGQVEDLDRSHRAIDADPFSTRD</sequence>